<keyword evidence="7" id="KW-1185">Reference proteome</keyword>
<evidence type="ECO:0000256" key="5">
    <source>
        <dbReference type="SAM" id="MobiDB-lite"/>
    </source>
</evidence>
<proteinExistence type="inferred from homology"/>
<comment type="caution">
    <text evidence="6">The sequence shown here is derived from an EMBL/GenBank/DDBJ whole genome shotgun (WGS) entry which is preliminary data.</text>
</comment>
<reference evidence="6" key="1">
    <citation type="submission" date="2018-04" db="EMBL/GenBank/DDBJ databases">
        <title>Whole genome sequencing of Hypsizygus marmoreus.</title>
        <authorList>
            <person name="Choi I.-G."/>
            <person name="Min B."/>
            <person name="Kim J.-G."/>
            <person name="Kim S."/>
            <person name="Oh Y.-L."/>
            <person name="Kong W.-S."/>
            <person name="Park H."/>
            <person name="Jeong J."/>
            <person name="Song E.-S."/>
        </authorList>
    </citation>
    <scope>NUCLEOTIDE SEQUENCE [LARGE SCALE GENOMIC DNA]</scope>
    <source>
        <strain evidence="6">51987-8</strain>
    </source>
</reference>
<comment type="similarity">
    <text evidence="1">Belongs to the FAD-binding monooxygenase family.</text>
</comment>
<dbReference type="STRING" id="39966.A0A369JPB8"/>
<keyword evidence="2" id="KW-0285">Flavoprotein</keyword>
<organism evidence="6 7">
    <name type="scientific">Hypsizygus marmoreus</name>
    <name type="common">White beech mushroom</name>
    <name type="synonym">Agaricus marmoreus</name>
    <dbReference type="NCBI Taxonomy" id="39966"/>
    <lineage>
        <taxon>Eukaryota</taxon>
        <taxon>Fungi</taxon>
        <taxon>Dikarya</taxon>
        <taxon>Basidiomycota</taxon>
        <taxon>Agaricomycotina</taxon>
        <taxon>Agaricomycetes</taxon>
        <taxon>Agaricomycetidae</taxon>
        <taxon>Agaricales</taxon>
        <taxon>Tricholomatineae</taxon>
        <taxon>Lyophyllaceae</taxon>
        <taxon>Hypsizygus</taxon>
    </lineage>
</organism>
<dbReference type="InParanoid" id="A0A369JPB8"/>
<protein>
    <submittedName>
        <fullName evidence="6">Sterigmatocystin biosynthesis monooxygenase stcW</fullName>
    </submittedName>
</protein>
<evidence type="ECO:0000313" key="7">
    <source>
        <dbReference type="Proteomes" id="UP000076154"/>
    </source>
</evidence>
<feature type="region of interest" description="Disordered" evidence="5">
    <location>
        <begin position="1"/>
        <end position="21"/>
    </location>
</feature>
<evidence type="ECO:0000256" key="1">
    <source>
        <dbReference type="ARBA" id="ARBA00010139"/>
    </source>
</evidence>
<evidence type="ECO:0000256" key="2">
    <source>
        <dbReference type="ARBA" id="ARBA00022630"/>
    </source>
</evidence>
<dbReference type="GO" id="GO:0050661">
    <property type="term" value="F:NADP binding"/>
    <property type="evidence" value="ECO:0007669"/>
    <property type="project" value="InterPro"/>
</dbReference>
<dbReference type="EMBL" id="LUEZ02000046">
    <property type="protein sequence ID" value="RDB23708.1"/>
    <property type="molecule type" value="Genomic_DNA"/>
</dbReference>
<keyword evidence="4" id="KW-0560">Oxidoreductase</keyword>
<dbReference type="InterPro" id="IPR020946">
    <property type="entry name" value="Flavin_mOase-like"/>
</dbReference>
<dbReference type="AlphaFoldDB" id="A0A369JPB8"/>
<dbReference type="GO" id="GO:0004499">
    <property type="term" value="F:N,N-dimethylaniline monooxygenase activity"/>
    <property type="evidence" value="ECO:0007669"/>
    <property type="project" value="InterPro"/>
</dbReference>
<keyword evidence="6" id="KW-0503">Monooxygenase</keyword>
<dbReference type="Gene3D" id="3.50.50.60">
    <property type="entry name" value="FAD/NAD(P)-binding domain"/>
    <property type="match status" value="2"/>
</dbReference>
<dbReference type="GO" id="GO:0050660">
    <property type="term" value="F:flavin adenine dinucleotide binding"/>
    <property type="evidence" value="ECO:0007669"/>
    <property type="project" value="InterPro"/>
</dbReference>
<sequence>MANDSVPRNTNGHGATPANGSADSWRLEDHIYKERHMRIACIGAGASGLLLAYKLQRSFQNFELVLYEKNESIAGTWFENKYPGCACDVPAHTYTWSFEPKVDWSSVYAGSDEILQYFEDFAKKYDLYKYVKLRHYVSGATWNEAAGGWDLEVEDLGQGVSARDRCDILINAAGVLNAWKWPNIPGLDDFKGPLLHTANYDRSTDLTGKHVGLIGNGSSAIQVLPAIYPKVSRVTTFIRRPTWVAPTQGSEQHVYTEAERETFRTKPEEHLKYRKEQEERMNALFPMFIAGSDVQNMTYDFMLAQMKEKLHDEVLSTRLIPTFGVGCRRITPGVNYLETLVADNVEVVYGEIERITETGVFSANGQEYPVDILICATGFDTSFKPRFTLIGKDGKNLAEEWADEAKSYFGMGVAGFPNYFTSIGPNSPIGNGPVLSGVEAQIDYMLKFVNRWQTENIHSFSPKAEAVEDFITYKDQFMKHTVWEHDCRSWYKNNSSSGKVNALWPGSTLHYMEAIMDVRYEDWEFSYSGNRFAYLGNGFSQTEVDPTADWAYYIRNSDDSPYLSRGKQMKVINRSGTKDKSSALAQAVTV</sequence>
<accession>A0A369JPB8</accession>
<dbReference type="OrthoDB" id="66881at2759"/>
<dbReference type="InterPro" id="IPR036188">
    <property type="entry name" value="FAD/NAD-bd_sf"/>
</dbReference>
<gene>
    <name evidence="6" type="primary">stcW_0</name>
    <name evidence="6" type="ORF">Hypma_008963</name>
</gene>
<evidence type="ECO:0000256" key="4">
    <source>
        <dbReference type="ARBA" id="ARBA00023002"/>
    </source>
</evidence>
<dbReference type="SUPFAM" id="SSF51905">
    <property type="entry name" value="FAD/NAD(P)-binding domain"/>
    <property type="match status" value="1"/>
</dbReference>
<dbReference type="PANTHER" id="PTHR42877">
    <property type="entry name" value="L-ORNITHINE N(5)-MONOOXYGENASE-RELATED"/>
    <property type="match status" value="1"/>
</dbReference>
<keyword evidence="3" id="KW-0274">FAD</keyword>
<dbReference type="InterPro" id="IPR051209">
    <property type="entry name" value="FAD-bind_Monooxygenase_sf"/>
</dbReference>
<dbReference type="Pfam" id="PF00743">
    <property type="entry name" value="FMO-like"/>
    <property type="match status" value="1"/>
</dbReference>
<dbReference type="Proteomes" id="UP000076154">
    <property type="component" value="Unassembled WGS sequence"/>
</dbReference>
<evidence type="ECO:0000313" key="6">
    <source>
        <dbReference type="EMBL" id="RDB23708.1"/>
    </source>
</evidence>
<name>A0A369JPB8_HYPMA</name>
<evidence type="ECO:0000256" key="3">
    <source>
        <dbReference type="ARBA" id="ARBA00022827"/>
    </source>
</evidence>
<dbReference type="PANTHER" id="PTHR42877:SF8">
    <property type="entry name" value="MONOOXYGENASE"/>
    <property type="match status" value="1"/>
</dbReference>